<proteinExistence type="predicted"/>
<gene>
    <name evidence="3" type="ORF">Pmani_036261</name>
</gene>
<dbReference type="InterPro" id="IPR051217">
    <property type="entry name" value="Insect_Cuticle_Struc_Prot"/>
</dbReference>
<dbReference type="PANTHER" id="PTHR12236">
    <property type="entry name" value="STRUCTURAL CONTITUENT OF CUTICLE"/>
    <property type="match status" value="1"/>
</dbReference>
<dbReference type="GO" id="GO:0042302">
    <property type="term" value="F:structural constituent of cuticle"/>
    <property type="evidence" value="ECO:0007669"/>
    <property type="project" value="UniProtKB-UniRule"/>
</dbReference>
<dbReference type="Proteomes" id="UP001292094">
    <property type="component" value="Unassembled WGS sequence"/>
</dbReference>
<dbReference type="GO" id="GO:0005615">
    <property type="term" value="C:extracellular space"/>
    <property type="evidence" value="ECO:0007669"/>
    <property type="project" value="TreeGrafter"/>
</dbReference>
<sequence>MRCSSYSHTLYIQDWSVGGVVGVAIISTLTLSHEDSSVFMSLLVLSLVAVALSLPQGPYEHSDPQGPAKYDFNYAVRDDPSANDFGHNEARDGYDTQGSYYVQLPDGRLQQVTYYVNGDSGYVAEVSYQGEATYPAHGGYQ</sequence>
<organism evidence="3 4">
    <name type="scientific">Petrolisthes manimaculis</name>
    <dbReference type="NCBI Taxonomy" id="1843537"/>
    <lineage>
        <taxon>Eukaryota</taxon>
        <taxon>Metazoa</taxon>
        <taxon>Ecdysozoa</taxon>
        <taxon>Arthropoda</taxon>
        <taxon>Crustacea</taxon>
        <taxon>Multicrustacea</taxon>
        <taxon>Malacostraca</taxon>
        <taxon>Eumalacostraca</taxon>
        <taxon>Eucarida</taxon>
        <taxon>Decapoda</taxon>
        <taxon>Pleocyemata</taxon>
        <taxon>Anomura</taxon>
        <taxon>Galatheoidea</taxon>
        <taxon>Porcellanidae</taxon>
        <taxon>Petrolisthes</taxon>
    </lineage>
</organism>
<keyword evidence="4" id="KW-1185">Reference proteome</keyword>
<protein>
    <recommendedName>
        <fullName evidence="5">Pro-resilin</fullName>
    </recommendedName>
</protein>
<comment type="caution">
    <text evidence="3">The sequence shown here is derived from an EMBL/GenBank/DDBJ whole genome shotgun (WGS) entry which is preliminary data.</text>
</comment>
<dbReference type="PANTHER" id="PTHR12236:SF79">
    <property type="entry name" value="CUTICULAR PROTEIN 50CB-RELATED"/>
    <property type="match status" value="1"/>
</dbReference>
<dbReference type="AlphaFoldDB" id="A0AAE1NK02"/>
<dbReference type="PROSITE" id="PS51155">
    <property type="entry name" value="CHIT_BIND_RR_2"/>
    <property type="match status" value="1"/>
</dbReference>
<accession>A0AAE1NK02</accession>
<dbReference type="GO" id="GO:0031012">
    <property type="term" value="C:extracellular matrix"/>
    <property type="evidence" value="ECO:0007669"/>
    <property type="project" value="TreeGrafter"/>
</dbReference>
<evidence type="ECO:0000313" key="4">
    <source>
        <dbReference type="Proteomes" id="UP001292094"/>
    </source>
</evidence>
<dbReference type="Pfam" id="PF00379">
    <property type="entry name" value="Chitin_bind_4"/>
    <property type="match status" value="1"/>
</dbReference>
<evidence type="ECO:0000256" key="1">
    <source>
        <dbReference type="ARBA" id="ARBA00022460"/>
    </source>
</evidence>
<reference evidence="3" key="1">
    <citation type="submission" date="2023-11" db="EMBL/GenBank/DDBJ databases">
        <title>Genome assemblies of two species of porcelain crab, Petrolisthes cinctipes and Petrolisthes manimaculis (Anomura: Porcellanidae).</title>
        <authorList>
            <person name="Angst P."/>
        </authorList>
    </citation>
    <scope>NUCLEOTIDE SEQUENCE</scope>
    <source>
        <strain evidence="3">PB745_02</strain>
        <tissue evidence="3">Gill</tissue>
    </source>
</reference>
<evidence type="ECO:0000256" key="2">
    <source>
        <dbReference type="PROSITE-ProRule" id="PRU00497"/>
    </source>
</evidence>
<evidence type="ECO:0008006" key="5">
    <source>
        <dbReference type="Google" id="ProtNLM"/>
    </source>
</evidence>
<dbReference type="EMBL" id="JAWZYT010005340">
    <property type="protein sequence ID" value="KAK4290877.1"/>
    <property type="molecule type" value="Genomic_DNA"/>
</dbReference>
<name>A0AAE1NK02_9EUCA</name>
<dbReference type="InterPro" id="IPR000618">
    <property type="entry name" value="Insect_cuticle"/>
</dbReference>
<evidence type="ECO:0000313" key="3">
    <source>
        <dbReference type="EMBL" id="KAK4290877.1"/>
    </source>
</evidence>
<keyword evidence="1 2" id="KW-0193">Cuticle</keyword>